<dbReference type="AlphaFoldDB" id="A0A830H5C7"/>
<accession>A0A830H5C7</accession>
<dbReference type="PANTHER" id="PTHR31743">
    <property type="entry name" value="TRANSIENT RECEPTOR POTENTIAL CHANNEL 4-ASSOCIATED PROTEIN TCPC4AP"/>
    <property type="match status" value="1"/>
</dbReference>
<dbReference type="EMBL" id="BNJQ01000002">
    <property type="protein sequence ID" value="GHP01808.1"/>
    <property type="molecule type" value="Genomic_DNA"/>
</dbReference>
<keyword evidence="2" id="KW-0675">Receptor</keyword>
<feature type="compositionally biased region" description="Low complexity" evidence="1">
    <location>
        <begin position="629"/>
        <end position="643"/>
    </location>
</feature>
<dbReference type="GO" id="GO:0019902">
    <property type="term" value="F:phosphatase binding"/>
    <property type="evidence" value="ECO:0007669"/>
    <property type="project" value="TreeGrafter"/>
</dbReference>
<proteinExistence type="predicted"/>
<dbReference type="GO" id="GO:0006511">
    <property type="term" value="P:ubiquitin-dependent protein catabolic process"/>
    <property type="evidence" value="ECO:0007669"/>
    <property type="project" value="InterPro"/>
</dbReference>
<feature type="region of interest" description="Disordered" evidence="1">
    <location>
        <begin position="347"/>
        <end position="373"/>
    </location>
</feature>
<feature type="compositionally biased region" description="Basic residues" evidence="1">
    <location>
        <begin position="823"/>
        <end position="837"/>
    </location>
</feature>
<keyword evidence="3" id="KW-1185">Reference proteome</keyword>
<feature type="region of interest" description="Disordered" evidence="1">
    <location>
        <begin position="606"/>
        <end position="643"/>
    </location>
</feature>
<dbReference type="Proteomes" id="UP000660262">
    <property type="component" value="Unassembled WGS sequence"/>
</dbReference>
<gene>
    <name evidence="2" type="ORF">PPROV_000056500</name>
</gene>
<protein>
    <submittedName>
        <fullName evidence="2">Short transient receptor putative channel 4-associated protein</fullName>
    </submittedName>
</protein>
<dbReference type="InterPro" id="IPR022162">
    <property type="entry name" value="TRPC4AP"/>
</dbReference>
<dbReference type="Pfam" id="PF12463">
    <property type="entry name" value="DUF3689"/>
    <property type="match status" value="1"/>
</dbReference>
<feature type="compositionally biased region" description="Basic and acidic residues" evidence="1">
    <location>
        <begin position="353"/>
        <end position="370"/>
    </location>
</feature>
<reference evidence="2" key="1">
    <citation type="submission" date="2020-10" db="EMBL/GenBank/DDBJ databases">
        <title>Unveiling of a novel bifunctional photoreceptor, Dualchrome1, isolated from a cosmopolitan green alga.</title>
        <authorList>
            <person name="Suzuki S."/>
            <person name="Kawachi M."/>
        </authorList>
    </citation>
    <scope>NUCLEOTIDE SEQUENCE</scope>
    <source>
        <strain evidence="2">NIES 2893</strain>
    </source>
</reference>
<feature type="region of interest" description="Disordered" evidence="1">
    <location>
        <begin position="83"/>
        <end position="185"/>
    </location>
</feature>
<comment type="caution">
    <text evidence="2">The sequence shown here is derived from an EMBL/GenBank/DDBJ whole genome shotgun (WGS) entry which is preliminary data.</text>
</comment>
<sequence length="849" mass="90215">MADSELFEDAVYACEEVLAAGGAGVTLSLSKCAPYLRKLIVRLSPNKLAILCRVLAFCVVEPDAPAPGVTMWGDTEVEAMRHADDDDNDDVDDDDNNNNNSNENDDGDGSDHHRLNRHMKSAAHRPPYLSPPPVFDVNFNDEQRRSSESSTSTSFVDENNNKVNYADVSSSSSSPSPPDGTPVAFGPDCRGVNAATGANHGVLVNACPDVFERLLSVLKAPPEGLVGPGATAMDAAAPRVEALLVLCALCAGPERNRTQDELARLGLAKVLCTLFDEAWAPERARGGAATSNASTTAQGGTNAARIRPLAEFVRSAAALAEGAEEEEEGDRLFEEAMRELMDQAVAAAAAAVGRDDDQPPADDRSADDALHGPNGVHGPGCTCDPVSAIKVQILRLAHNFCDRGCEDNSANKAALVAPQGGPRGNLGFIGRVVDTLLQSRLDAPPRFWLASCCEAFLRGSDTTRRELVAKRGLLEHLASLASDAAAPAAALQATFDLLGELVRGHGGLLLRLSRIVEGKTAIEIDKSRDATSASASVSASTIRDGMHALEAVRAAATASAPRRGRSILPRTTLEALASAASSRLVDSNVFLRALWLSFDALEMPMRGEDRDGDGDTLASATASLRLDDSPSTSTSTSTLTRTAPSSFTSSATLVAGIVPGLGLSPLEAEELSRSRLARWAGGRRLPLLRDLMGAVLATELSQESMCVANTALAALLLSARRGSLEDDLSAVRRLCALELDAVPQGDAEADELSRRRLHALTNFRGVLDAWRRYYARRGRDRDALRRAGGASFEDWWGLVARLAAPAGPADSLTTHINELRAERRRRSKHSCSSHRTHTVVQGDSLSRRS</sequence>
<dbReference type="GO" id="GO:0031464">
    <property type="term" value="C:Cul4A-RING E3 ubiquitin ligase complex"/>
    <property type="evidence" value="ECO:0007669"/>
    <property type="project" value="InterPro"/>
</dbReference>
<dbReference type="PANTHER" id="PTHR31743:SF1">
    <property type="entry name" value="SHORT TRANSIENT RECEPTOR POTENTIAL CHANNEL 4-ASSOCIATED PROTEIN"/>
    <property type="match status" value="1"/>
</dbReference>
<name>A0A830H5C7_9CHLO</name>
<organism evidence="2 3">
    <name type="scientific">Pycnococcus provasolii</name>
    <dbReference type="NCBI Taxonomy" id="41880"/>
    <lineage>
        <taxon>Eukaryota</taxon>
        <taxon>Viridiplantae</taxon>
        <taxon>Chlorophyta</taxon>
        <taxon>Pseudoscourfieldiophyceae</taxon>
        <taxon>Pseudoscourfieldiales</taxon>
        <taxon>Pycnococcaceae</taxon>
        <taxon>Pycnococcus</taxon>
    </lineage>
</organism>
<feature type="region of interest" description="Disordered" evidence="1">
    <location>
        <begin position="823"/>
        <end position="849"/>
    </location>
</feature>
<evidence type="ECO:0000313" key="3">
    <source>
        <dbReference type="Proteomes" id="UP000660262"/>
    </source>
</evidence>
<feature type="compositionally biased region" description="Basic residues" evidence="1">
    <location>
        <begin position="114"/>
        <end position="123"/>
    </location>
</feature>
<feature type="compositionally biased region" description="Acidic residues" evidence="1">
    <location>
        <begin position="85"/>
        <end position="96"/>
    </location>
</feature>
<evidence type="ECO:0000313" key="2">
    <source>
        <dbReference type="EMBL" id="GHP01808.1"/>
    </source>
</evidence>
<feature type="compositionally biased region" description="Polar residues" evidence="1">
    <location>
        <begin position="838"/>
        <end position="849"/>
    </location>
</feature>
<dbReference type="OrthoDB" id="1866965at2759"/>
<evidence type="ECO:0000256" key="1">
    <source>
        <dbReference type="SAM" id="MobiDB-lite"/>
    </source>
</evidence>